<dbReference type="InterPro" id="IPR016084">
    <property type="entry name" value="Haem_Oase-like_multi-hlx"/>
</dbReference>
<accession>A0A6L6IX64</accession>
<dbReference type="CDD" id="cd19166">
    <property type="entry name" value="HemeO-bac"/>
    <property type="match status" value="1"/>
</dbReference>
<evidence type="ECO:0000313" key="1">
    <source>
        <dbReference type="EMBL" id="MTH64221.1"/>
    </source>
</evidence>
<sequence>MNLTSQTLRHALSSGTRDLHDALDSGMGNFDHPQDYRRYLRGTYAFRQAVEPMLSQGKWQVQPLLTELAADLHDLDEPLPQAVPRPALDGPAALVAAAYVLEGSALGARLIQRRAAALGFDATHGARHLARQTGDAGRWPRFLQWLEESRDLAAPAVTSARAVFRTALDAYGQQEVRA</sequence>
<dbReference type="Gene3D" id="1.20.910.10">
    <property type="entry name" value="Heme oxygenase-like"/>
    <property type="match status" value="1"/>
</dbReference>
<dbReference type="EMBL" id="WMII01000006">
    <property type="protein sequence ID" value="MTH64221.1"/>
    <property type="molecule type" value="Genomic_DNA"/>
</dbReference>
<dbReference type="AlphaFoldDB" id="A0A6L6IX64"/>
<dbReference type="RefSeq" id="WP_155044088.1">
    <property type="nucleotide sequence ID" value="NZ_WMIH01000006.1"/>
</dbReference>
<protein>
    <submittedName>
        <fullName evidence="1">Heme oxygenase</fullName>
    </submittedName>
</protein>
<dbReference type="SUPFAM" id="SSF48613">
    <property type="entry name" value="Heme oxygenase-like"/>
    <property type="match status" value="1"/>
</dbReference>
<organism evidence="1 2">
    <name type="scientific">Paracoccus shanxieyensis</name>
    <dbReference type="NCBI Taxonomy" id="2675752"/>
    <lineage>
        <taxon>Bacteria</taxon>
        <taxon>Pseudomonadati</taxon>
        <taxon>Pseudomonadota</taxon>
        <taxon>Alphaproteobacteria</taxon>
        <taxon>Rhodobacterales</taxon>
        <taxon>Paracoccaceae</taxon>
        <taxon>Paracoccus</taxon>
    </lineage>
</organism>
<name>A0A6L6IX64_9RHOB</name>
<dbReference type="Proteomes" id="UP000478740">
    <property type="component" value="Unassembled WGS sequence"/>
</dbReference>
<proteinExistence type="predicted"/>
<comment type="caution">
    <text evidence="1">The sequence shown here is derived from an EMBL/GenBank/DDBJ whole genome shotgun (WGS) entry which is preliminary data.</text>
</comment>
<evidence type="ECO:0000313" key="2">
    <source>
        <dbReference type="Proteomes" id="UP000478740"/>
    </source>
</evidence>
<keyword evidence="2" id="KW-1185">Reference proteome</keyword>
<reference evidence="1 2" key="1">
    <citation type="submission" date="2019-11" db="EMBL/GenBank/DDBJ databases">
        <authorList>
            <person name="Dong K."/>
        </authorList>
    </citation>
    <scope>NUCLEOTIDE SEQUENCE [LARGE SCALE GENOMIC DNA]</scope>
    <source>
        <strain evidence="1 2">DK608</strain>
    </source>
</reference>
<gene>
    <name evidence="1" type="ORF">GL284_08055</name>
</gene>